<dbReference type="GO" id="GO:0032259">
    <property type="term" value="P:methylation"/>
    <property type="evidence" value="ECO:0007669"/>
    <property type="project" value="UniProtKB-KW"/>
</dbReference>
<dbReference type="InterPro" id="IPR009057">
    <property type="entry name" value="Homeodomain-like_sf"/>
</dbReference>
<dbReference type="Gene3D" id="3.40.10.10">
    <property type="entry name" value="DNA Methylphosphotriester Repair Domain"/>
    <property type="match status" value="1"/>
</dbReference>
<dbReference type="EMBL" id="SWFS01000083">
    <property type="protein sequence ID" value="KAA8916750.1"/>
    <property type="molecule type" value="Genomic_DNA"/>
</dbReference>
<keyword evidence="2" id="KW-0808">Transferase</keyword>
<organism evidence="7 8">
    <name type="scientific">Trichomonascus ciferrii</name>
    <dbReference type="NCBI Taxonomy" id="44093"/>
    <lineage>
        <taxon>Eukaryota</taxon>
        <taxon>Fungi</taxon>
        <taxon>Dikarya</taxon>
        <taxon>Ascomycota</taxon>
        <taxon>Saccharomycotina</taxon>
        <taxon>Dipodascomycetes</taxon>
        <taxon>Dipodascales</taxon>
        <taxon>Trichomonascaceae</taxon>
        <taxon>Trichomonascus</taxon>
        <taxon>Trichomonascus ciferrii complex</taxon>
    </lineage>
</organism>
<dbReference type="PROSITE" id="PS01124">
    <property type="entry name" value="HTH_ARAC_FAMILY_2"/>
    <property type="match status" value="1"/>
</dbReference>
<evidence type="ECO:0000259" key="6">
    <source>
        <dbReference type="PROSITE" id="PS01124"/>
    </source>
</evidence>
<keyword evidence="5" id="KW-0804">Transcription</keyword>
<feature type="domain" description="HTH araC/xylS-type" evidence="6">
    <location>
        <begin position="89"/>
        <end position="139"/>
    </location>
</feature>
<evidence type="ECO:0000256" key="3">
    <source>
        <dbReference type="ARBA" id="ARBA00023015"/>
    </source>
</evidence>
<keyword evidence="4" id="KW-0010">Activator</keyword>
<dbReference type="Proteomes" id="UP000761534">
    <property type="component" value="Unassembled WGS sequence"/>
</dbReference>
<dbReference type="GO" id="GO:0008168">
    <property type="term" value="F:methyltransferase activity"/>
    <property type="evidence" value="ECO:0007669"/>
    <property type="project" value="UniProtKB-KW"/>
</dbReference>
<protein>
    <recommendedName>
        <fullName evidence="6">HTH araC/xylS-type domain-containing protein</fullName>
    </recommendedName>
</protein>
<dbReference type="Pfam" id="PF02805">
    <property type="entry name" value="Ada_Zn_binding"/>
    <property type="match status" value="1"/>
</dbReference>
<dbReference type="GO" id="GO:0006281">
    <property type="term" value="P:DNA repair"/>
    <property type="evidence" value="ECO:0007669"/>
    <property type="project" value="InterPro"/>
</dbReference>
<dbReference type="AlphaFoldDB" id="A0A642V9D7"/>
<dbReference type="GO" id="GO:0008270">
    <property type="term" value="F:zinc ion binding"/>
    <property type="evidence" value="ECO:0007669"/>
    <property type="project" value="InterPro"/>
</dbReference>
<evidence type="ECO:0000256" key="2">
    <source>
        <dbReference type="ARBA" id="ARBA00022603"/>
    </source>
</evidence>
<dbReference type="InterPro" id="IPR004026">
    <property type="entry name" value="Ada_DNA_repair_Zn-bd"/>
</dbReference>
<accession>A0A642V9D7</accession>
<comment type="cofactor">
    <cofactor evidence="1">
        <name>Zn(2+)</name>
        <dbReference type="ChEBI" id="CHEBI:29105"/>
    </cofactor>
</comment>
<reference evidence="7" key="1">
    <citation type="journal article" date="2019" name="G3 (Bethesda)">
        <title>Genome Assemblies of Two Rare Opportunistic Yeast Pathogens: Diutina rugosa (syn. Candida rugosa) and Trichomonascus ciferrii (syn. Candida ciferrii).</title>
        <authorList>
            <person name="Mixao V."/>
            <person name="Saus E."/>
            <person name="Hansen A.P."/>
            <person name="Lass-Florl C."/>
            <person name="Gabaldon T."/>
        </authorList>
    </citation>
    <scope>NUCLEOTIDE SEQUENCE</scope>
    <source>
        <strain evidence="7">CBS 4856</strain>
    </source>
</reference>
<dbReference type="SUPFAM" id="SSF46689">
    <property type="entry name" value="Homeodomain-like"/>
    <property type="match status" value="1"/>
</dbReference>
<gene>
    <name evidence="7" type="ORF">TRICI_001106</name>
</gene>
<dbReference type="OrthoDB" id="2447880at2759"/>
<dbReference type="GO" id="GO:0003700">
    <property type="term" value="F:DNA-binding transcription factor activity"/>
    <property type="evidence" value="ECO:0007669"/>
    <property type="project" value="InterPro"/>
</dbReference>
<sequence length="197" mass="22839">MASSYVFETREQKLQALKDRDSRAEGWFVYAVKSTGVVCRPTCSSRLALVKNIDIYPTAEQAVKDGYTPCKRCKPLEDRGWNSQQLLAEKAARLLDHMQSTDQLNLQELAQKTGCTKWHLVRTFKRYIGQTPKQYLTNRIKKRSPPAEVPEIVTKKHYARSDFRSVDPKDVEKQIIQSINTWKPTNEELYQMELSLQ</sequence>
<keyword evidence="3" id="KW-0805">Transcription regulation</keyword>
<evidence type="ECO:0000256" key="5">
    <source>
        <dbReference type="ARBA" id="ARBA00023163"/>
    </source>
</evidence>
<name>A0A642V9D7_9ASCO</name>
<dbReference type="VEuPathDB" id="FungiDB:TRICI_001106"/>
<dbReference type="InterPro" id="IPR035451">
    <property type="entry name" value="Ada-like_dom_sf"/>
</dbReference>
<comment type="caution">
    <text evidence="7">The sequence shown here is derived from an EMBL/GenBank/DDBJ whole genome shotgun (WGS) entry which is preliminary data.</text>
</comment>
<evidence type="ECO:0000256" key="1">
    <source>
        <dbReference type="ARBA" id="ARBA00001947"/>
    </source>
</evidence>
<evidence type="ECO:0000313" key="8">
    <source>
        <dbReference type="Proteomes" id="UP000761534"/>
    </source>
</evidence>
<proteinExistence type="predicted"/>
<evidence type="ECO:0000256" key="4">
    <source>
        <dbReference type="ARBA" id="ARBA00023159"/>
    </source>
</evidence>
<dbReference type="GO" id="GO:0043565">
    <property type="term" value="F:sequence-specific DNA binding"/>
    <property type="evidence" value="ECO:0007669"/>
    <property type="project" value="InterPro"/>
</dbReference>
<keyword evidence="2" id="KW-0489">Methyltransferase</keyword>
<dbReference type="InterPro" id="IPR018060">
    <property type="entry name" value="HTH_AraC"/>
</dbReference>
<evidence type="ECO:0000313" key="7">
    <source>
        <dbReference type="EMBL" id="KAA8916750.1"/>
    </source>
</evidence>
<keyword evidence="8" id="KW-1185">Reference proteome</keyword>
<dbReference type="Gene3D" id="1.10.10.60">
    <property type="entry name" value="Homeodomain-like"/>
    <property type="match status" value="1"/>
</dbReference>
<dbReference type="SUPFAM" id="SSF57884">
    <property type="entry name" value="Ada DNA repair protein, N-terminal domain (N-Ada 10)"/>
    <property type="match status" value="1"/>
</dbReference>